<feature type="region of interest" description="Disordered" evidence="1">
    <location>
        <begin position="242"/>
        <end position="281"/>
    </location>
</feature>
<dbReference type="SUPFAM" id="SSF69065">
    <property type="entry name" value="RNase III domain-like"/>
    <property type="match status" value="1"/>
</dbReference>
<evidence type="ECO:0000313" key="2">
    <source>
        <dbReference type="EMBL" id="KIJ38415.1"/>
    </source>
</evidence>
<reference evidence="2 3" key="1">
    <citation type="submission" date="2014-06" db="EMBL/GenBank/DDBJ databases">
        <title>Evolutionary Origins and Diversification of the Mycorrhizal Mutualists.</title>
        <authorList>
            <consortium name="DOE Joint Genome Institute"/>
            <consortium name="Mycorrhizal Genomics Consortium"/>
            <person name="Kohler A."/>
            <person name="Kuo A."/>
            <person name="Nagy L.G."/>
            <person name="Floudas D."/>
            <person name="Copeland A."/>
            <person name="Barry K.W."/>
            <person name="Cichocki N."/>
            <person name="Veneault-Fourrey C."/>
            <person name="LaButti K."/>
            <person name="Lindquist E.A."/>
            <person name="Lipzen A."/>
            <person name="Lundell T."/>
            <person name="Morin E."/>
            <person name="Murat C."/>
            <person name="Riley R."/>
            <person name="Ohm R."/>
            <person name="Sun H."/>
            <person name="Tunlid A."/>
            <person name="Henrissat B."/>
            <person name="Grigoriev I.V."/>
            <person name="Hibbett D.S."/>
            <person name="Martin F."/>
        </authorList>
    </citation>
    <scope>NUCLEOTIDE SEQUENCE [LARGE SCALE GENOMIC DNA]</scope>
    <source>
        <strain evidence="2 3">SS14</strain>
    </source>
</reference>
<evidence type="ECO:0000313" key="3">
    <source>
        <dbReference type="Proteomes" id="UP000054279"/>
    </source>
</evidence>
<dbReference type="Proteomes" id="UP000054279">
    <property type="component" value="Unassembled WGS sequence"/>
</dbReference>
<dbReference type="AlphaFoldDB" id="A0A0C9VKY6"/>
<sequence>MSRHELAIEYIKSHILNAPSYHPKLPYLDEATWYKAFNWMSPEAVDRNKKFQRYGSFLIKAIATLRIGRQFCSQGEGLFERIRSIIAHNETFSALTHKLAFTSKQGADVKISDERLAAVFKVVVTEVCLQHGFENVCVWIGSLFDPLLPHARDVCRWWSGPPGTKTNLKNTNKSQKKISGHQTRAKRMLLGTRTFAGPSQLSKKTRSLPSNLPFLPGDPKIMRQVARGYGTRENPILVDCESDGEVCNSSARRRKPRSDSQTKPARNTVKDEDDSSSALGN</sequence>
<dbReference type="GO" id="GO:0004525">
    <property type="term" value="F:ribonuclease III activity"/>
    <property type="evidence" value="ECO:0007669"/>
    <property type="project" value="InterPro"/>
</dbReference>
<name>A0A0C9VKY6_SPHS4</name>
<dbReference type="EMBL" id="KN837160">
    <property type="protein sequence ID" value="KIJ38415.1"/>
    <property type="molecule type" value="Genomic_DNA"/>
</dbReference>
<dbReference type="HOGENOM" id="CLU_991032_0_0_1"/>
<keyword evidence="3" id="KW-1185">Reference proteome</keyword>
<evidence type="ECO:0000256" key="1">
    <source>
        <dbReference type="SAM" id="MobiDB-lite"/>
    </source>
</evidence>
<dbReference type="InterPro" id="IPR036389">
    <property type="entry name" value="RNase_III_sf"/>
</dbReference>
<protein>
    <submittedName>
        <fullName evidence="2">Uncharacterized protein</fullName>
    </submittedName>
</protein>
<dbReference type="GO" id="GO:0006396">
    <property type="term" value="P:RNA processing"/>
    <property type="evidence" value="ECO:0007669"/>
    <property type="project" value="InterPro"/>
</dbReference>
<proteinExistence type="predicted"/>
<gene>
    <name evidence="2" type="ORF">M422DRAFT_49955</name>
</gene>
<organism evidence="2 3">
    <name type="scientific">Sphaerobolus stellatus (strain SS14)</name>
    <dbReference type="NCBI Taxonomy" id="990650"/>
    <lineage>
        <taxon>Eukaryota</taxon>
        <taxon>Fungi</taxon>
        <taxon>Dikarya</taxon>
        <taxon>Basidiomycota</taxon>
        <taxon>Agaricomycotina</taxon>
        <taxon>Agaricomycetes</taxon>
        <taxon>Phallomycetidae</taxon>
        <taxon>Geastrales</taxon>
        <taxon>Sphaerobolaceae</taxon>
        <taxon>Sphaerobolus</taxon>
    </lineage>
</organism>
<accession>A0A0C9VKY6</accession>